<dbReference type="InterPro" id="IPR003591">
    <property type="entry name" value="Leu-rich_rpt_typical-subtyp"/>
</dbReference>
<dbReference type="HOGENOM" id="CLU_443494_0_0_1"/>
<comment type="caution">
    <text evidence="3">The sequence shown here is derived from an EMBL/GenBank/DDBJ whole genome shotgun (WGS) entry which is preliminary data.</text>
</comment>
<dbReference type="SMART" id="SM00369">
    <property type="entry name" value="LRR_TYP"/>
    <property type="match status" value="4"/>
</dbReference>
<dbReference type="AlphaFoldDB" id="A0A098VSW9"/>
<reference evidence="3 4" key="1">
    <citation type="submission" date="2014-04" db="EMBL/GenBank/DDBJ databases">
        <title>A new species of microsporidia sheds light on the evolution of extreme parasitism.</title>
        <authorList>
            <person name="Haag K.L."/>
            <person name="James T.Y."/>
            <person name="Larsson R."/>
            <person name="Schaer T.M."/>
            <person name="Refardt D."/>
            <person name="Pombert J.-F."/>
            <person name="Ebert D."/>
        </authorList>
    </citation>
    <scope>NUCLEOTIDE SEQUENCE [LARGE SCALE GENOMIC DNA]</scope>
    <source>
        <strain evidence="3 4">UGP3</strain>
        <tissue evidence="3">Spores</tissue>
    </source>
</reference>
<dbReference type="VEuPathDB" id="MicrosporidiaDB:DI09_1p430"/>
<organism evidence="3 4">
    <name type="scientific">Mitosporidium daphniae</name>
    <dbReference type="NCBI Taxonomy" id="1485682"/>
    <lineage>
        <taxon>Eukaryota</taxon>
        <taxon>Fungi</taxon>
        <taxon>Fungi incertae sedis</taxon>
        <taxon>Microsporidia</taxon>
        <taxon>Mitosporidium</taxon>
    </lineage>
</organism>
<name>A0A098VSW9_9MICR</name>
<dbReference type="Pfam" id="PF13855">
    <property type="entry name" value="LRR_8"/>
    <property type="match status" value="1"/>
</dbReference>
<dbReference type="SUPFAM" id="SSF52058">
    <property type="entry name" value="L domain-like"/>
    <property type="match status" value="1"/>
</dbReference>
<dbReference type="PANTHER" id="PTHR48051:SF1">
    <property type="entry name" value="RAS SUPPRESSOR PROTEIN 1"/>
    <property type="match status" value="1"/>
</dbReference>
<dbReference type="Proteomes" id="UP000029725">
    <property type="component" value="Unassembled WGS sequence"/>
</dbReference>
<dbReference type="InterPro" id="IPR050216">
    <property type="entry name" value="LRR_domain-containing"/>
</dbReference>
<dbReference type="EMBL" id="JMKJ01000111">
    <property type="protein sequence ID" value="KGG52193.1"/>
    <property type="molecule type" value="Genomic_DNA"/>
</dbReference>
<dbReference type="InterPro" id="IPR001611">
    <property type="entry name" value="Leu-rich_rpt"/>
</dbReference>
<evidence type="ECO:0000256" key="2">
    <source>
        <dbReference type="ARBA" id="ARBA00022737"/>
    </source>
</evidence>
<dbReference type="PANTHER" id="PTHR48051">
    <property type="match status" value="1"/>
</dbReference>
<sequence>MGFLHKNRYSVSPSWVPLDLSTYDDALFYRAKLPLQVHVLGDDEDTKNSTVAPCSLKNRYPLSLEDEWDVSVATEMGLSFLLHSYGAKFDSNVGQAKKPAAIKKGGLASSCFKESEMAEIFSLCKVDIQFRSLFFRPNLSLCLSNFVKLDLSFNELDSIPESFGFYFPCLKFLSLESNCLSRLPASICALSSVDTLIVDYNKLTFLPDSLLGPLSLLLHLDISENPITFLPPFFLRRKNIKIISKKCPFLTSKALCGFPLVLYDHYFNEKWEHPSEDMQPKNGFTSANFLFENGGIVTRTLFAYIKEYFDLPDAITEQHLLTMCGKFPSSLISYFASNYDSINIFSSNTHPPIYNDSFEIQSNEGGHIFSYLGKKELPHRSKSFDGFFFKIPSLKEFASRAVYARLIDIPGSFPLSLKIFLRKSHPCSYCGGVYFDSWTPRFFCSKLPHYYSEDNDDGEFQKEYVSLAKMCWPHWGDKQSRLENIFSYSKMTQFAPSPVYGFKPFNILDFWIRSASLNNPSIKFDRQRAHTKLWRHLKRTKAFATFEKRFYNVHLCSKAFLLDPYVMCNFLFPVSDSFISKKLNLCKTIEKRRRFFALLCGRRYLSDGKLFSLISL</sequence>
<keyword evidence="4" id="KW-1185">Reference proteome</keyword>
<dbReference type="Gene3D" id="3.80.10.10">
    <property type="entry name" value="Ribonuclease Inhibitor"/>
    <property type="match status" value="1"/>
</dbReference>
<evidence type="ECO:0000256" key="1">
    <source>
        <dbReference type="ARBA" id="ARBA00022614"/>
    </source>
</evidence>
<keyword evidence="2" id="KW-0677">Repeat</keyword>
<dbReference type="GO" id="GO:0005737">
    <property type="term" value="C:cytoplasm"/>
    <property type="evidence" value="ECO:0007669"/>
    <property type="project" value="TreeGrafter"/>
</dbReference>
<dbReference type="GeneID" id="25258933"/>
<dbReference type="InterPro" id="IPR032675">
    <property type="entry name" value="LRR_dom_sf"/>
</dbReference>
<dbReference type="OrthoDB" id="660555at2759"/>
<keyword evidence="1" id="KW-0433">Leucine-rich repeat</keyword>
<proteinExistence type="predicted"/>
<evidence type="ECO:0000313" key="4">
    <source>
        <dbReference type="Proteomes" id="UP000029725"/>
    </source>
</evidence>
<protein>
    <submittedName>
        <fullName evidence="3">Uncharacterized protein</fullName>
    </submittedName>
</protein>
<evidence type="ECO:0000313" key="3">
    <source>
        <dbReference type="EMBL" id="KGG52193.1"/>
    </source>
</evidence>
<dbReference type="RefSeq" id="XP_013238620.1">
    <property type="nucleotide sequence ID" value="XM_013383166.1"/>
</dbReference>
<accession>A0A098VSW9</accession>
<gene>
    <name evidence="3" type="ORF">DI09_1p430</name>
</gene>